<dbReference type="GO" id="GO:0008324">
    <property type="term" value="F:monoatomic cation transmembrane transporter activity"/>
    <property type="evidence" value="ECO:0007669"/>
    <property type="project" value="InterPro"/>
</dbReference>
<gene>
    <name evidence="10" type="ORF">H8S11_08880</name>
</gene>
<dbReference type="InterPro" id="IPR058533">
    <property type="entry name" value="Cation_efflux_TM"/>
</dbReference>
<evidence type="ECO:0000256" key="7">
    <source>
        <dbReference type="SAM" id="Phobius"/>
    </source>
</evidence>
<evidence type="ECO:0000259" key="9">
    <source>
        <dbReference type="Pfam" id="PF16916"/>
    </source>
</evidence>
<feature type="transmembrane region" description="Helical" evidence="7">
    <location>
        <begin position="129"/>
        <end position="148"/>
    </location>
</feature>
<evidence type="ECO:0000256" key="2">
    <source>
        <dbReference type="ARBA" id="ARBA00008114"/>
    </source>
</evidence>
<name>A0A8J6J220_9FIRM</name>
<organism evidence="10 11">
    <name type="scientific">Flintibacter hominis</name>
    <dbReference type="NCBI Taxonomy" id="2763048"/>
    <lineage>
        <taxon>Bacteria</taxon>
        <taxon>Bacillati</taxon>
        <taxon>Bacillota</taxon>
        <taxon>Clostridia</taxon>
        <taxon>Eubacteriales</taxon>
        <taxon>Flintibacter</taxon>
    </lineage>
</organism>
<dbReference type="SUPFAM" id="SSF160240">
    <property type="entry name" value="Cation efflux protein cytoplasmic domain-like"/>
    <property type="match status" value="1"/>
</dbReference>
<keyword evidence="6 7" id="KW-0472">Membrane</keyword>
<reference evidence="10" key="1">
    <citation type="submission" date="2020-08" db="EMBL/GenBank/DDBJ databases">
        <title>Genome public.</title>
        <authorList>
            <person name="Liu C."/>
            <person name="Sun Q."/>
        </authorList>
    </citation>
    <scope>NUCLEOTIDE SEQUENCE</scope>
    <source>
        <strain evidence="10">NSJ-23</strain>
    </source>
</reference>
<keyword evidence="11" id="KW-1185">Reference proteome</keyword>
<keyword evidence="4 7" id="KW-0812">Transmembrane</keyword>
<dbReference type="InterPro" id="IPR027470">
    <property type="entry name" value="Cation_efflux_CTD"/>
</dbReference>
<dbReference type="NCBIfam" id="TIGR01297">
    <property type="entry name" value="CDF"/>
    <property type="match status" value="1"/>
</dbReference>
<feature type="domain" description="Cation efflux protein transmembrane" evidence="8">
    <location>
        <begin position="31"/>
        <end position="221"/>
    </location>
</feature>
<dbReference type="InterPro" id="IPR027469">
    <property type="entry name" value="Cation_efflux_TMD_sf"/>
</dbReference>
<dbReference type="Pfam" id="PF01545">
    <property type="entry name" value="Cation_efflux"/>
    <property type="match status" value="1"/>
</dbReference>
<evidence type="ECO:0000256" key="5">
    <source>
        <dbReference type="ARBA" id="ARBA00022989"/>
    </source>
</evidence>
<comment type="caution">
    <text evidence="10">The sequence shown here is derived from an EMBL/GenBank/DDBJ whole genome shotgun (WGS) entry which is preliminary data.</text>
</comment>
<sequence length="391" mass="42081">MNFLIRACLGGGAPQAPATRLLCGTISGAAGIFLNVLLFLGKVIAGTLTSSVAMVADAVNNLSDAATSVVTLIGFRLAGQEADEDHPFGHGRVEYIAGLIVAMAILLMGVEVGRSALESLFGQSETQYSPVALVILAAAILVKFWMYWFNRSLGRAIDSAAMEATAADSLSDCLSTGVVLLSTLADHFWGLQVDGLAGLLVAAFILKTGWEAARDTLDPLLGRPMDPELAADIDRIVLGHDHILGIHDLVYHDYGPGRAMMSFHAEVPADGDFLELHDIIDHIERELKEKHHIDTSIHMDPVVCDDSTSALREQVAAIAREIDPVLTIHDFRITPGPIHTNLIFDVMVPYGFRLKDAQVREQLTEGIKGLSGHYFPVIQVDHSYVASGDQG</sequence>
<dbReference type="InterPro" id="IPR036837">
    <property type="entry name" value="Cation_efflux_CTD_sf"/>
</dbReference>
<dbReference type="Gene3D" id="3.30.70.1350">
    <property type="entry name" value="Cation efflux protein, cytoplasmic domain"/>
    <property type="match status" value="1"/>
</dbReference>
<accession>A0A8J6J220</accession>
<protein>
    <submittedName>
        <fullName evidence="10">Cation transporter</fullName>
    </submittedName>
</protein>
<feature type="domain" description="Cation efflux protein cytoplasmic" evidence="9">
    <location>
        <begin position="226"/>
        <end position="301"/>
    </location>
</feature>
<dbReference type="InterPro" id="IPR002524">
    <property type="entry name" value="Cation_efflux"/>
</dbReference>
<evidence type="ECO:0000256" key="4">
    <source>
        <dbReference type="ARBA" id="ARBA00022692"/>
    </source>
</evidence>
<evidence type="ECO:0000256" key="1">
    <source>
        <dbReference type="ARBA" id="ARBA00004141"/>
    </source>
</evidence>
<dbReference type="SUPFAM" id="SSF161111">
    <property type="entry name" value="Cation efflux protein transmembrane domain-like"/>
    <property type="match status" value="1"/>
</dbReference>
<dbReference type="Proteomes" id="UP000628736">
    <property type="component" value="Unassembled WGS sequence"/>
</dbReference>
<dbReference type="PANTHER" id="PTHR43840:SF15">
    <property type="entry name" value="MITOCHONDRIAL METAL TRANSPORTER 1-RELATED"/>
    <property type="match status" value="1"/>
</dbReference>
<keyword evidence="5 7" id="KW-1133">Transmembrane helix</keyword>
<dbReference type="InterPro" id="IPR050291">
    <property type="entry name" value="CDF_Transporter"/>
</dbReference>
<comment type="subcellular location">
    <subcellularLocation>
        <location evidence="1">Membrane</location>
        <topology evidence="1">Multi-pass membrane protein</topology>
    </subcellularLocation>
</comment>
<evidence type="ECO:0000259" key="8">
    <source>
        <dbReference type="Pfam" id="PF01545"/>
    </source>
</evidence>
<dbReference type="Pfam" id="PF16916">
    <property type="entry name" value="ZT_dimer"/>
    <property type="match status" value="1"/>
</dbReference>
<dbReference type="AlphaFoldDB" id="A0A8J6J220"/>
<proteinExistence type="inferred from homology"/>
<dbReference type="PANTHER" id="PTHR43840">
    <property type="entry name" value="MITOCHONDRIAL METAL TRANSPORTER 1-RELATED"/>
    <property type="match status" value="1"/>
</dbReference>
<evidence type="ECO:0000256" key="3">
    <source>
        <dbReference type="ARBA" id="ARBA00022448"/>
    </source>
</evidence>
<dbReference type="RefSeq" id="WP_186852883.1">
    <property type="nucleotide sequence ID" value="NZ_JACOPO010000005.1"/>
</dbReference>
<keyword evidence="3" id="KW-0813">Transport</keyword>
<feature type="transmembrane region" description="Helical" evidence="7">
    <location>
        <begin position="21"/>
        <end position="45"/>
    </location>
</feature>
<dbReference type="EMBL" id="JACOPO010000005">
    <property type="protein sequence ID" value="MBC5722924.1"/>
    <property type="molecule type" value="Genomic_DNA"/>
</dbReference>
<dbReference type="GO" id="GO:0016020">
    <property type="term" value="C:membrane"/>
    <property type="evidence" value="ECO:0007669"/>
    <property type="project" value="UniProtKB-SubCell"/>
</dbReference>
<feature type="transmembrane region" description="Helical" evidence="7">
    <location>
        <begin position="95"/>
        <end position="117"/>
    </location>
</feature>
<dbReference type="FunFam" id="1.20.1510.10:FF:000006">
    <property type="entry name" value="Divalent cation efflux transporter"/>
    <property type="match status" value="1"/>
</dbReference>
<comment type="similarity">
    <text evidence="2">Belongs to the cation diffusion facilitator (CDF) transporter (TC 2.A.4) family.</text>
</comment>
<evidence type="ECO:0000256" key="6">
    <source>
        <dbReference type="ARBA" id="ARBA00023136"/>
    </source>
</evidence>
<evidence type="ECO:0000313" key="11">
    <source>
        <dbReference type="Proteomes" id="UP000628736"/>
    </source>
</evidence>
<evidence type="ECO:0000313" key="10">
    <source>
        <dbReference type="EMBL" id="MBC5722924.1"/>
    </source>
</evidence>
<dbReference type="Gene3D" id="1.20.1510.10">
    <property type="entry name" value="Cation efflux protein transmembrane domain"/>
    <property type="match status" value="1"/>
</dbReference>